<keyword evidence="4" id="KW-0804">Transcription</keyword>
<evidence type="ECO:0000259" key="5">
    <source>
        <dbReference type="Pfam" id="PF04542"/>
    </source>
</evidence>
<comment type="caution">
    <text evidence="7">The sequence shown here is derived from an EMBL/GenBank/DDBJ whole genome shotgun (WGS) entry which is preliminary data.</text>
</comment>
<gene>
    <name evidence="7" type="ORF">ACFS7Y_04015</name>
</gene>
<dbReference type="Gene3D" id="1.10.1740.10">
    <property type="match status" value="1"/>
</dbReference>
<accession>A0ABW6BEX7</accession>
<evidence type="ECO:0000256" key="4">
    <source>
        <dbReference type="ARBA" id="ARBA00023163"/>
    </source>
</evidence>
<dbReference type="SUPFAM" id="SSF88659">
    <property type="entry name" value="Sigma3 and sigma4 domains of RNA polymerase sigma factors"/>
    <property type="match status" value="1"/>
</dbReference>
<keyword evidence="2" id="KW-0805">Transcription regulation</keyword>
<dbReference type="InterPro" id="IPR036388">
    <property type="entry name" value="WH-like_DNA-bd_sf"/>
</dbReference>
<organism evidence="7 8">
    <name type="scientific">Sphingobacterium bambusae</name>
    <dbReference type="NCBI Taxonomy" id="662858"/>
    <lineage>
        <taxon>Bacteria</taxon>
        <taxon>Pseudomonadati</taxon>
        <taxon>Bacteroidota</taxon>
        <taxon>Sphingobacteriia</taxon>
        <taxon>Sphingobacteriales</taxon>
        <taxon>Sphingobacteriaceae</taxon>
        <taxon>Sphingobacterium</taxon>
    </lineage>
</organism>
<reference evidence="8" key="1">
    <citation type="journal article" date="2019" name="Int. J. Syst. Evol. Microbiol.">
        <title>The Global Catalogue of Microorganisms (GCM) 10K type strain sequencing project: providing services to taxonomists for standard genome sequencing and annotation.</title>
        <authorList>
            <consortium name="The Broad Institute Genomics Platform"/>
            <consortium name="The Broad Institute Genome Sequencing Center for Infectious Disease"/>
            <person name="Wu L."/>
            <person name="Ma J."/>
        </authorList>
    </citation>
    <scope>NUCLEOTIDE SEQUENCE [LARGE SCALE GENOMIC DNA]</scope>
    <source>
        <strain evidence="8">KCTC 22814</strain>
    </source>
</reference>
<protein>
    <submittedName>
        <fullName evidence="7">RNA polymerase sigma-70 factor</fullName>
    </submittedName>
</protein>
<dbReference type="RefSeq" id="WP_320184320.1">
    <property type="nucleotide sequence ID" value="NZ_CP138332.1"/>
</dbReference>
<dbReference type="NCBIfam" id="TIGR02937">
    <property type="entry name" value="sigma70-ECF"/>
    <property type="match status" value="1"/>
</dbReference>
<keyword evidence="8" id="KW-1185">Reference proteome</keyword>
<evidence type="ECO:0000256" key="3">
    <source>
        <dbReference type="ARBA" id="ARBA00023082"/>
    </source>
</evidence>
<sequence>MSSIINSVDDFEQLFSDHYSKLCAAADAVVKNEEEAEDLVQNFFIKVWTSRDTIKITFSFQAYAHKAIYLQALNHLRSKARAMELVDLQGAEELAGEYIDDASLIEKESAYKLLLDEIEVAISSLPAKSQQIFRMAHYQKMKHLLIADELGISVNTVKVQMSRAYKEIRKRLKTKDIPYFIIFFYPTLF</sequence>
<dbReference type="PANTHER" id="PTHR43133">
    <property type="entry name" value="RNA POLYMERASE ECF-TYPE SIGMA FACTO"/>
    <property type="match status" value="1"/>
</dbReference>
<dbReference type="EMBL" id="JBHUPB010000003">
    <property type="protein sequence ID" value="MFD2966536.1"/>
    <property type="molecule type" value="Genomic_DNA"/>
</dbReference>
<dbReference type="InterPro" id="IPR013325">
    <property type="entry name" value="RNA_pol_sigma_r2"/>
</dbReference>
<dbReference type="Gene3D" id="1.10.10.10">
    <property type="entry name" value="Winged helix-like DNA-binding domain superfamily/Winged helix DNA-binding domain"/>
    <property type="match status" value="1"/>
</dbReference>
<evidence type="ECO:0000313" key="7">
    <source>
        <dbReference type="EMBL" id="MFD2966536.1"/>
    </source>
</evidence>
<dbReference type="Proteomes" id="UP001597525">
    <property type="component" value="Unassembled WGS sequence"/>
</dbReference>
<dbReference type="Pfam" id="PF04542">
    <property type="entry name" value="Sigma70_r2"/>
    <property type="match status" value="1"/>
</dbReference>
<dbReference type="InterPro" id="IPR013324">
    <property type="entry name" value="RNA_pol_sigma_r3/r4-like"/>
</dbReference>
<evidence type="ECO:0000313" key="8">
    <source>
        <dbReference type="Proteomes" id="UP001597525"/>
    </source>
</evidence>
<dbReference type="InterPro" id="IPR039425">
    <property type="entry name" value="RNA_pol_sigma-70-like"/>
</dbReference>
<dbReference type="InterPro" id="IPR014327">
    <property type="entry name" value="RNA_pol_sigma70_bacteroid"/>
</dbReference>
<dbReference type="SUPFAM" id="SSF88946">
    <property type="entry name" value="Sigma2 domain of RNA polymerase sigma factors"/>
    <property type="match status" value="1"/>
</dbReference>
<keyword evidence="3" id="KW-0731">Sigma factor</keyword>
<dbReference type="PANTHER" id="PTHR43133:SF46">
    <property type="entry name" value="RNA POLYMERASE SIGMA-70 FACTOR ECF SUBFAMILY"/>
    <property type="match status" value="1"/>
</dbReference>
<dbReference type="InterPro" id="IPR013249">
    <property type="entry name" value="RNA_pol_sigma70_r4_t2"/>
</dbReference>
<dbReference type="NCBIfam" id="TIGR02985">
    <property type="entry name" value="Sig70_bacteroi1"/>
    <property type="match status" value="1"/>
</dbReference>
<evidence type="ECO:0000256" key="2">
    <source>
        <dbReference type="ARBA" id="ARBA00023015"/>
    </source>
</evidence>
<dbReference type="Pfam" id="PF08281">
    <property type="entry name" value="Sigma70_r4_2"/>
    <property type="match status" value="1"/>
</dbReference>
<dbReference type="InterPro" id="IPR007627">
    <property type="entry name" value="RNA_pol_sigma70_r2"/>
</dbReference>
<evidence type="ECO:0000256" key="1">
    <source>
        <dbReference type="ARBA" id="ARBA00010641"/>
    </source>
</evidence>
<feature type="domain" description="RNA polymerase sigma-70 region 2" evidence="5">
    <location>
        <begin position="14"/>
        <end position="81"/>
    </location>
</feature>
<evidence type="ECO:0000259" key="6">
    <source>
        <dbReference type="Pfam" id="PF08281"/>
    </source>
</evidence>
<proteinExistence type="inferred from homology"/>
<name>A0ABW6BEX7_9SPHI</name>
<feature type="domain" description="RNA polymerase sigma factor 70 region 4 type 2" evidence="6">
    <location>
        <begin position="116"/>
        <end position="167"/>
    </location>
</feature>
<comment type="similarity">
    <text evidence="1">Belongs to the sigma-70 factor family. ECF subfamily.</text>
</comment>
<dbReference type="InterPro" id="IPR014284">
    <property type="entry name" value="RNA_pol_sigma-70_dom"/>
</dbReference>
<dbReference type="CDD" id="cd06171">
    <property type="entry name" value="Sigma70_r4"/>
    <property type="match status" value="1"/>
</dbReference>